<evidence type="ECO:0000313" key="8">
    <source>
        <dbReference type="EMBL" id="KAK3776063.1"/>
    </source>
</evidence>
<reference evidence="8" key="1">
    <citation type="journal article" date="2023" name="G3 (Bethesda)">
        <title>A reference genome for the long-term kleptoplast-retaining sea slug Elysia crispata morphotype clarki.</title>
        <authorList>
            <person name="Eastman K.E."/>
            <person name="Pendleton A.L."/>
            <person name="Shaikh M.A."/>
            <person name="Suttiyut T."/>
            <person name="Ogas R."/>
            <person name="Tomko P."/>
            <person name="Gavelis G."/>
            <person name="Widhalm J.R."/>
            <person name="Wisecaver J.H."/>
        </authorList>
    </citation>
    <scope>NUCLEOTIDE SEQUENCE</scope>
    <source>
        <strain evidence="8">ECLA1</strain>
    </source>
</reference>
<evidence type="ECO:0000256" key="3">
    <source>
        <dbReference type="PROSITE-ProRule" id="PRU00221"/>
    </source>
</evidence>
<dbReference type="Pfam" id="PF13271">
    <property type="entry name" value="DUF4062"/>
    <property type="match status" value="1"/>
</dbReference>
<dbReference type="InterPro" id="IPR052752">
    <property type="entry name" value="NACHT-WD_repeat"/>
</dbReference>
<gene>
    <name evidence="8" type="ORF">RRG08_046730</name>
</gene>
<dbReference type="PANTHER" id="PTHR19871">
    <property type="entry name" value="BETA TRANSDUCIN-RELATED PROTEIN"/>
    <property type="match status" value="1"/>
</dbReference>
<feature type="domain" description="DUF4062" evidence="6">
    <location>
        <begin position="23"/>
        <end position="118"/>
    </location>
</feature>
<evidence type="ECO:0000259" key="6">
    <source>
        <dbReference type="Pfam" id="PF13271"/>
    </source>
</evidence>
<keyword evidence="2" id="KW-0677">Repeat</keyword>
<feature type="repeat" description="WD" evidence="3">
    <location>
        <begin position="1760"/>
        <end position="1801"/>
    </location>
</feature>
<feature type="compositionally biased region" description="Basic and acidic residues" evidence="4">
    <location>
        <begin position="385"/>
        <end position="404"/>
    </location>
</feature>
<comment type="caution">
    <text evidence="8">The sequence shown here is derived from an EMBL/GenBank/DDBJ whole genome shotgun (WGS) entry which is preliminary data.</text>
</comment>
<feature type="region of interest" description="Disordered" evidence="4">
    <location>
        <begin position="1077"/>
        <end position="1104"/>
    </location>
</feature>
<feature type="region of interest" description="Disordered" evidence="4">
    <location>
        <begin position="385"/>
        <end position="479"/>
    </location>
</feature>
<evidence type="ECO:0000313" key="9">
    <source>
        <dbReference type="Proteomes" id="UP001283361"/>
    </source>
</evidence>
<proteinExistence type="predicted"/>
<dbReference type="Pfam" id="PF25469">
    <property type="entry name" value="WHD_NWD1"/>
    <property type="match status" value="1"/>
</dbReference>
<dbReference type="InterPro" id="IPR036322">
    <property type="entry name" value="WD40_repeat_dom_sf"/>
</dbReference>
<dbReference type="PANTHER" id="PTHR19871:SF14">
    <property type="entry name" value="DUF4062 DOMAIN-CONTAINING PROTEIN"/>
    <property type="match status" value="1"/>
</dbReference>
<feature type="repeat" description="WD" evidence="3">
    <location>
        <begin position="1538"/>
        <end position="1578"/>
    </location>
</feature>
<feature type="compositionally biased region" description="Polar residues" evidence="4">
    <location>
        <begin position="502"/>
        <end position="521"/>
    </location>
</feature>
<feature type="compositionally biased region" description="Acidic residues" evidence="4">
    <location>
        <begin position="1081"/>
        <end position="1100"/>
    </location>
</feature>
<dbReference type="Pfam" id="PF12894">
    <property type="entry name" value="ANAPC4_WD40"/>
    <property type="match status" value="1"/>
</dbReference>
<feature type="repeat" description="WD" evidence="3">
    <location>
        <begin position="1852"/>
        <end position="1893"/>
    </location>
</feature>
<name>A0AAE0ZUS4_9GAST</name>
<dbReference type="SMART" id="SM00320">
    <property type="entry name" value="WD40"/>
    <property type="match status" value="5"/>
</dbReference>
<dbReference type="Gene3D" id="2.130.10.10">
    <property type="entry name" value="YVTN repeat-like/Quinoprotein amine dehydrogenase"/>
    <property type="match status" value="4"/>
</dbReference>
<dbReference type="Gene3D" id="1.25.40.370">
    <property type="match status" value="1"/>
</dbReference>
<dbReference type="PROSITE" id="PS50082">
    <property type="entry name" value="WD_REPEATS_2"/>
    <property type="match status" value="3"/>
</dbReference>
<dbReference type="SUPFAM" id="SSF50978">
    <property type="entry name" value="WD40 repeat-like"/>
    <property type="match status" value="1"/>
</dbReference>
<dbReference type="InterPro" id="IPR001680">
    <property type="entry name" value="WD40_rpt"/>
</dbReference>
<feature type="compositionally biased region" description="Basic and acidic residues" evidence="4">
    <location>
        <begin position="991"/>
        <end position="1035"/>
    </location>
</feature>
<sequence length="1973" mass="223613">MAMDRIMSGCMDSVPESCVSTIRVFFSSTFTDMTDERNLLMKEAVPELRQYCHKKGFDFEVVDMRWGIREDAASDHSTVDIVLKEIENCQAVSAGTNFVLFVGDKYGSRTLPNAIPVTEFRLFRRIASWLGLKFEMVEKWYLLDTNTVPHVYRMLPITTLLPFYGNLNPVNQGMQKVHQQNWECDERSMRNVLRKVATVALQQNKITEQESSKYFISVTENEIQKGIYTYSQVQNHVIYFERTLININLQDKMAKRYTDLTKNGDLDEEVQELREKMKNQLLPGHIPSDQTVHNVVSWTPKGIDPKFDEHGRYLTMFCEAFKALMQKQIDLGIKKVNESKIKNHIMSESVAHLRFAKLKCMCFFGQEQLLRDICKAMENGFVPRPKLEKKDDEVSPIENTKEEGQNDNGFNASNEESNAIDEKDGNLIENDANENDSSNGNTENKSDNQEETTERLSPENVAETNAHESDNEMNEEDEELERLLKDKMNELEKMRQMYSNMTNGPTFASGDMSNETGTDPSRSMREELTYFKRTRRTRRPVVVYGPSGCGKTSLLAKLGYMVKTWTPNAVLVIRFLGTTSGTVNVRPMLISVIESIWAAYKVNRPMDLDFNSDMIYLGQYLQALIWQVSTPERPLYIFLDSLDQLSPNEQGYSLAWLPTILPQDCALVLSTLPDTTNCLDSARRLLRSDKLFIQVTPLTVEAADKIISAQCNSRGREVTRPQRNFLLDRFRECPTPLYLQLTLNQALQWRSHQQVKDLILGSDVQHAINHLFMKTERNHGIVLVSKAFGYLAAMRQGISTLEMEDLLSLDNEALQDTFIFHLPPDPEHIRIPNSLWSQIMADVKDVLASEMVSGRSLQRWYHRYIAEVAEERYLTDETRVPLHRLVAQYFMGYWHGKNKPLSLFKGKIGWYPENTRNVPDQPLEMQDGSLNERKLKELPYHLAMAGMWREFHEHITTNIDWLVSKAKAFGVSDLKTDFMLMLYQRDRLSEEMVKDKEDKPIALEEELEGNKEKGGKKNSKDKEKAKSKSKEKDKAEEEDNQNGNTNQNEDLLQMYNHIDSDLFITESTIVQDMNKGKELAEDGDNENIEAEREGEEELEGEEKAEPDYVLTLATALRDLEILVDIVTLGVECIRQSPNNLPVQITCQLGKSRALTPGLKKLVADCYEWMENTQIPLMVPQDACMPLPGEMLQTTLSADVYLSGADRMHDYPVKLSMVDNYLYVMEQTPRKFDILRVLDLNQGGEYVMVDDTRCHVHSLRFNENEKFVILRVYEKPDAYQASFYCRLYERNRLAPYTLDKRAKHMDVSKTGDLVAYADDHICFICSPQPESLSLHIIYRLHHQEVICNILFSPDAYYLLTFIPGDEFKVWVPRRGKSTLTIEGTNKDKYSSRSAQPDCLHCITANHRLLQVLSSYKECHMIRVYNLSSGEIIHTLSSPELNYGISMLEVDEGEEFALAATTDTGIVNGNTAKSALLWDLESGNVASRITSSRPFTVIKILVQSKTIFVLAAQWRDSVITVYNLGTIHRPVPGAKIVRQIHGHSGSILQMEIAVNPNPDAGGDRLISVASDNTIRVWDFKQVLTPASKAKTVDLGAVISFIYTKDADAIFLATDKGVILRQCVETGEKTTVTDDLGCAPHKIMLSKNGRLLIVAVKNIIYVFYVETGELEYKLESCTNSNISCLAESGNVLVAGHSGMEGKGRIWDLSNGNIVRDVSFLYGFYTTAVNPSGTQFGVTMFEYPIMVDVFSSNDEGPNISMEQVDSMMAASTHLSFSPDSSMLVSTSGDGRIRIVDIETGRYLHTMIQSSSISCLTFSWDSKHLLTGGYRSIYIWNVGTSDEDLPPEARGQLEVKLTRHTNFVSCLQLVLEDRFLITASVDKSIALWSMKTRTVLSVFRYHCAIYRMQAAPNLSTITFVPERSSSAAVLTLNKAALQALSGVSTVPVPAKVKKAQAVALSFSSQQVTTKTSTACIIL</sequence>
<dbReference type="EMBL" id="JAWDGP010003248">
    <property type="protein sequence ID" value="KAK3776063.1"/>
    <property type="molecule type" value="Genomic_DNA"/>
</dbReference>
<evidence type="ECO:0008006" key="10">
    <source>
        <dbReference type="Google" id="ProtNLM"/>
    </source>
</evidence>
<keyword evidence="9" id="KW-1185">Reference proteome</keyword>
<evidence type="ECO:0000256" key="4">
    <source>
        <dbReference type="SAM" id="MobiDB-lite"/>
    </source>
</evidence>
<evidence type="ECO:0000256" key="1">
    <source>
        <dbReference type="ARBA" id="ARBA00022574"/>
    </source>
</evidence>
<dbReference type="InterPro" id="IPR011047">
    <property type="entry name" value="Quinoprotein_ADH-like_sf"/>
</dbReference>
<dbReference type="SUPFAM" id="SSF50998">
    <property type="entry name" value="Quinoprotein alcohol dehydrogenase-like"/>
    <property type="match status" value="1"/>
</dbReference>
<dbReference type="InterPro" id="IPR024977">
    <property type="entry name" value="Apc4-like_WD40_dom"/>
</dbReference>
<evidence type="ECO:0000259" key="7">
    <source>
        <dbReference type="Pfam" id="PF25469"/>
    </source>
</evidence>
<evidence type="ECO:0000256" key="2">
    <source>
        <dbReference type="ARBA" id="ARBA00022737"/>
    </source>
</evidence>
<dbReference type="PROSITE" id="PS50294">
    <property type="entry name" value="WD_REPEATS_REGION"/>
    <property type="match status" value="1"/>
</dbReference>
<dbReference type="Pfam" id="PF00400">
    <property type="entry name" value="WD40"/>
    <property type="match status" value="2"/>
</dbReference>
<feature type="domain" description="Anaphase-promoting complex subunit 4-like WD40" evidence="5">
    <location>
        <begin position="1768"/>
        <end position="1814"/>
    </location>
</feature>
<dbReference type="InterPro" id="IPR015943">
    <property type="entry name" value="WD40/YVTN_repeat-like_dom_sf"/>
</dbReference>
<dbReference type="InterPro" id="IPR027417">
    <property type="entry name" value="P-loop_NTPase"/>
</dbReference>
<feature type="region of interest" description="Disordered" evidence="4">
    <location>
        <begin position="991"/>
        <end position="1048"/>
    </location>
</feature>
<feature type="compositionally biased region" description="Polar residues" evidence="4">
    <location>
        <begin position="406"/>
        <end position="417"/>
    </location>
</feature>
<dbReference type="Proteomes" id="UP001283361">
    <property type="component" value="Unassembled WGS sequence"/>
</dbReference>
<protein>
    <recommendedName>
        <fullName evidence="10">NACHT and WD repeat domain-containing protein 2</fullName>
    </recommendedName>
</protein>
<feature type="compositionally biased region" description="Basic and acidic residues" evidence="4">
    <location>
        <begin position="444"/>
        <end position="457"/>
    </location>
</feature>
<dbReference type="InterPro" id="IPR019775">
    <property type="entry name" value="WD40_repeat_CS"/>
</dbReference>
<dbReference type="InterPro" id="IPR025139">
    <property type="entry name" value="DUF4062"/>
</dbReference>
<organism evidence="8 9">
    <name type="scientific">Elysia crispata</name>
    <name type="common">lettuce slug</name>
    <dbReference type="NCBI Taxonomy" id="231223"/>
    <lineage>
        <taxon>Eukaryota</taxon>
        <taxon>Metazoa</taxon>
        <taxon>Spiralia</taxon>
        <taxon>Lophotrochozoa</taxon>
        <taxon>Mollusca</taxon>
        <taxon>Gastropoda</taxon>
        <taxon>Heterobranchia</taxon>
        <taxon>Euthyneura</taxon>
        <taxon>Panpulmonata</taxon>
        <taxon>Sacoglossa</taxon>
        <taxon>Placobranchoidea</taxon>
        <taxon>Plakobranchidae</taxon>
        <taxon>Elysia</taxon>
    </lineage>
</organism>
<feature type="domain" description="NWD1/2-like winged helix-turn-helix" evidence="7">
    <location>
        <begin position="763"/>
        <end position="879"/>
    </location>
</feature>
<dbReference type="Gene3D" id="3.40.50.300">
    <property type="entry name" value="P-loop containing nucleotide triphosphate hydrolases"/>
    <property type="match status" value="1"/>
</dbReference>
<evidence type="ECO:0000259" key="5">
    <source>
        <dbReference type="Pfam" id="PF12894"/>
    </source>
</evidence>
<keyword evidence="1 3" id="KW-0853">WD repeat</keyword>
<feature type="region of interest" description="Disordered" evidence="4">
    <location>
        <begin position="502"/>
        <end position="522"/>
    </location>
</feature>
<dbReference type="PROSITE" id="PS00678">
    <property type="entry name" value="WD_REPEATS_1"/>
    <property type="match status" value="1"/>
</dbReference>
<dbReference type="SUPFAM" id="SSF52540">
    <property type="entry name" value="P-loop containing nucleoside triphosphate hydrolases"/>
    <property type="match status" value="2"/>
</dbReference>
<dbReference type="InterPro" id="IPR057588">
    <property type="entry name" value="NWD1/2-like_WH"/>
</dbReference>
<accession>A0AAE0ZUS4</accession>